<evidence type="ECO:0000256" key="5">
    <source>
        <dbReference type="ARBA" id="ARBA00038359"/>
    </source>
</evidence>
<comment type="subcellular location">
    <subcellularLocation>
        <location evidence="1">Membrane</location>
        <topology evidence="1">Multi-pass membrane protein</topology>
    </subcellularLocation>
</comment>
<feature type="transmembrane region" description="Helical" evidence="6">
    <location>
        <begin position="167"/>
        <end position="187"/>
    </location>
</feature>
<keyword evidence="9" id="KW-1185">Reference proteome</keyword>
<feature type="transmembrane region" description="Helical" evidence="6">
    <location>
        <begin position="47"/>
        <end position="69"/>
    </location>
</feature>
<proteinExistence type="inferred from homology"/>
<comment type="caution">
    <text evidence="8">The sequence shown here is derived from an EMBL/GenBank/DDBJ whole genome shotgun (WGS) entry which is preliminary data.</text>
</comment>
<keyword evidence="4 6" id="KW-0472">Membrane</keyword>
<accession>A0ABR1QPP5</accession>
<feature type="domain" description="Rhodopsin" evidence="7">
    <location>
        <begin position="31"/>
        <end position="208"/>
    </location>
</feature>
<dbReference type="PANTHER" id="PTHR33048">
    <property type="entry name" value="PTH11-LIKE INTEGRAL MEMBRANE PROTEIN (AFU_ORTHOLOGUE AFUA_5G11245)"/>
    <property type="match status" value="1"/>
</dbReference>
<dbReference type="PANTHER" id="PTHR33048:SF163">
    <property type="entry name" value="INTEGRAL MEMBRANE PROTEIN (AFU_ORTHOLOGUE AFUA_8G05510)"/>
    <property type="match status" value="1"/>
</dbReference>
<feature type="transmembrane region" description="Helical" evidence="6">
    <location>
        <begin position="89"/>
        <end position="105"/>
    </location>
</feature>
<evidence type="ECO:0000256" key="1">
    <source>
        <dbReference type="ARBA" id="ARBA00004141"/>
    </source>
</evidence>
<dbReference type="InterPro" id="IPR052337">
    <property type="entry name" value="SAT4-like"/>
</dbReference>
<evidence type="ECO:0000313" key="8">
    <source>
        <dbReference type="EMBL" id="KAK7961768.1"/>
    </source>
</evidence>
<evidence type="ECO:0000256" key="3">
    <source>
        <dbReference type="ARBA" id="ARBA00022989"/>
    </source>
</evidence>
<evidence type="ECO:0000256" key="4">
    <source>
        <dbReference type="ARBA" id="ARBA00023136"/>
    </source>
</evidence>
<evidence type="ECO:0000313" key="9">
    <source>
        <dbReference type="Proteomes" id="UP001391051"/>
    </source>
</evidence>
<dbReference type="GeneID" id="92071877"/>
<feature type="transmembrane region" description="Helical" evidence="6">
    <location>
        <begin position="12"/>
        <end position="35"/>
    </location>
</feature>
<reference evidence="8 9" key="1">
    <citation type="submission" date="2023-01" db="EMBL/GenBank/DDBJ databases">
        <title>Analysis of 21 Apiospora genomes using comparative genomics revels a genus with tremendous synthesis potential of carbohydrate active enzymes and secondary metabolites.</title>
        <authorList>
            <person name="Sorensen T."/>
        </authorList>
    </citation>
    <scope>NUCLEOTIDE SEQUENCE [LARGE SCALE GENOMIC DNA]</scope>
    <source>
        <strain evidence="8 9">CBS 24483</strain>
    </source>
</reference>
<comment type="similarity">
    <text evidence="5">Belongs to the SAT4 family.</text>
</comment>
<feature type="transmembrane region" description="Helical" evidence="6">
    <location>
        <begin position="117"/>
        <end position="138"/>
    </location>
</feature>
<keyword evidence="3 6" id="KW-1133">Transmembrane helix</keyword>
<dbReference type="EMBL" id="JAQQWE010000002">
    <property type="protein sequence ID" value="KAK7961768.1"/>
    <property type="molecule type" value="Genomic_DNA"/>
</dbReference>
<dbReference type="InterPro" id="IPR049326">
    <property type="entry name" value="Rhodopsin_dom_fungi"/>
</dbReference>
<protein>
    <submittedName>
        <fullName evidence="8">Integral membrane protein</fullName>
    </submittedName>
</protein>
<dbReference type="RefSeq" id="XP_066703879.1">
    <property type="nucleotide sequence ID" value="XM_066838815.1"/>
</dbReference>
<dbReference type="Pfam" id="PF20684">
    <property type="entry name" value="Fung_rhodopsin"/>
    <property type="match status" value="1"/>
</dbReference>
<gene>
    <name evidence="8" type="ORF">PG986_002593</name>
</gene>
<evidence type="ECO:0000256" key="6">
    <source>
        <dbReference type="SAM" id="Phobius"/>
    </source>
</evidence>
<sequence>MAFKPDTSSDTGTMFIVNLVAVPVSMIAVGLRFYATWRSGRKQAFEDWFAFLSLIALVAHIAMATATLVQMDNRSPESIAFEDPALFEILRKTFFFKLSIMALYYRVFSINRVFARWIIAMGAIHIAWGVCLSVLYGVQCYPLAKFWRPLMPGYCLETGPQVLASEVISSGLDFALVALAMVMVGQIQMKASTKWKLRSLFGLGTFCVPRSWDLEHGSNGSFHDLLLRARLQVHNARLGILESASLQSQSLPFEAGQP</sequence>
<name>A0ABR1QPP5_9PEZI</name>
<organism evidence="8 9">
    <name type="scientific">Apiospora aurea</name>
    <dbReference type="NCBI Taxonomy" id="335848"/>
    <lineage>
        <taxon>Eukaryota</taxon>
        <taxon>Fungi</taxon>
        <taxon>Dikarya</taxon>
        <taxon>Ascomycota</taxon>
        <taxon>Pezizomycotina</taxon>
        <taxon>Sordariomycetes</taxon>
        <taxon>Xylariomycetidae</taxon>
        <taxon>Amphisphaeriales</taxon>
        <taxon>Apiosporaceae</taxon>
        <taxon>Apiospora</taxon>
    </lineage>
</organism>
<evidence type="ECO:0000256" key="2">
    <source>
        <dbReference type="ARBA" id="ARBA00022692"/>
    </source>
</evidence>
<keyword evidence="2 6" id="KW-0812">Transmembrane</keyword>
<dbReference type="Proteomes" id="UP001391051">
    <property type="component" value="Unassembled WGS sequence"/>
</dbReference>
<evidence type="ECO:0000259" key="7">
    <source>
        <dbReference type="Pfam" id="PF20684"/>
    </source>
</evidence>